<dbReference type="InterPro" id="IPR050836">
    <property type="entry name" value="SDS22/Internalin_LRR"/>
</dbReference>
<dbReference type="SUPFAM" id="SSF52058">
    <property type="entry name" value="L domain-like"/>
    <property type="match status" value="1"/>
</dbReference>
<dbReference type="InterPro" id="IPR032675">
    <property type="entry name" value="LRR_dom_sf"/>
</dbReference>
<evidence type="ECO:0000313" key="3">
    <source>
        <dbReference type="EMBL" id="MFD2730271.1"/>
    </source>
</evidence>
<keyword evidence="1" id="KW-0433">Leucine-rich repeat</keyword>
<dbReference type="Proteomes" id="UP001597546">
    <property type="component" value="Unassembled WGS sequence"/>
</dbReference>
<name>A0ABW5TLV1_9SPHI</name>
<evidence type="ECO:0000256" key="2">
    <source>
        <dbReference type="ARBA" id="ARBA00022737"/>
    </source>
</evidence>
<keyword evidence="4" id="KW-1185">Reference proteome</keyword>
<protein>
    <recommendedName>
        <fullName evidence="5">Leucine-rich repeat domain-containing protein</fullName>
    </recommendedName>
</protein>
<dbReference type="PANTHER" id="PTHR46652">
    <property type="entry name" value="LEUCINE-RICH REPEAT AND IQ DOMAIN-CONTAINING PROTEIN 1-RELATED"/>
    <property type="match status" value="1"/>
</dbReference>
<proteinExistence type="predicted"/>
<gene>
    <name evidence="3" type="ORF">ACFSSE_00990</name>
</gene>
<evidence type="ECO:0000313" key="4">
    <source>
        <dbReference type="Proteomes" id="UP001597546"/>
    </source>
</evidence>
<comment type="caution">
    <text evidence="3">The sequence shown here is derived from an EMBL/GenBank/DDBJ whole genome shotgun (WGS) entry which is preliminary data.</text>
</comment>
<dbReference type="Gene3D" id="3.80.10.10">
    <property type="entry name" value="Ribonuclease Inhibitor"/>
    <property type="match status" value="2"/>
</dbReference>
<keyword evidence="2" id="KW-0677">Repeat</keyword>
<organism evidence="3 4">
    <name type="scientific">Pedobacter alpinus</name>
    <dbReference type="NCBI Taxonomy" id="1590643"/>
    <lineage>
        <taxon>Bacteria</taxon>
        <taxon>Pseudomonadati</taxon>
        <taxon>Bacteroidota</taxon>
        <taxon>Sphingobacteriia</taxon>
        <taxon>Sphingobacteriales</taxon>
        <taxon>Sphingobacteriaceae</taxon>
        <taxon>Pedobacter</taxon>
    </lineage>
</organism>
<reference evidence="4" key="1">
    <citation type="journal article" date="2019" name="Int. J. Syst. Evol. Microbiol.">
        <title>The Global Catalogue of Microorganisms (GCM) 10K type strain sequencing project: providing services to taxonomists for standard genome sequencing and annotation.</title>
        <authorList>
            <consortium name="The Broad Institute Genomics Platform"/>
            <consortium name="The Broad Institute Genome Sequencing Center for Infectious Disease"/>
            <person name="Wu L."/>
            <person name="Ma J."/>
        </authorList>
    </citation>
    <scope>NUCLEOTIDE SEQUENCE [LARGE SCALE GENOMIC DNA]</scope>
    <source>
        <strain evidence="4">KCTC 42456</strain>
    </source>
</reference>
<evidence type="ECO:0008006" key="5">
    <source>
        <dbReference type="Google" id="ProtNLM"/>
    </source>
</evidence>
<accession>A0ABW5TLV1</accession>
<sequence>MNYKVEFENGRYGLKAVIKTSWDDSLLIPLNDKNITDLEINSGKGWSGEHVDFLSLFPNLRSLTLIDFNIQSIEGIHYLKNLERLEVHTYSKTAVNFNSFPKLTDCAFEWIKGSESLFEKIGITSLFINSYKAKNATQFSKLCNLEELSILNSPIENLNGLSGLKSLRFLRLANLNKITSIDCIENFQGLEELEIEKCKGILSIAEIFKLLKLKRLLLLDMGGIKSIKDIRNLTELREFLFYESTNIIDGDLSSILELENLIKISFQNRKHYTHKRENFGDLYFG</sequence>
<dbReference type="RefSeq" id="WP_379041042.1">
    <property type="nucleotide sequence ID" value="NZ_JBHSKW010000006.1"/>
</dbReference>
<evidence type="ECO:0000256" key="1">
    <source>
        <dbReference type="ARBA" id="ARBA00022614"/>
    </source>
</evidence>
<dbReference type="EMBL" id="JBHULV010000005">
    <property type="protein sequence ID" value="MFD2730271.1"/>
    <property type="molecule type" value="Genomic_DNA"/>
</dbReference>
<dbReference type="PANTHER" id="PTHR46652:SF8">
    <property type="entry name" value="LEUCINE RICH REPEAT CONTAINING 23"/>
    <property type="match status" value="1"/>
</dbReference>